<dbReference type="Pfam" id="PF00550">
    <property type="entry name" value="PP-binding"/>
    <property type="match status" value="1"/>
</dbReference>
<dbReference type="SUPFAM" id="SSF56801">
    <property type="entry name" value="Acetyl-CoA synthetase-like"/>
    <property type="match status" value="1"/>
</dbReference>
<dbReference type="SUPFAM" id="SSF51161">
    <property type="entry name" value="Trimeric LpxA-like enzymes"/>
    <property type="match status" value="3"/>
</dbReference>
<accession>A0A815SZ79</accession>
<dbReference type="GO" id="GO:0031177">
    <property type="term" value="F:phosphopantetheine binding"/>
    <property type="evidence" value="ECO:0007669"/>
    <property type="project" value="TreeGrafter"/>
</dbReference>
<evidence type="ECO:0000313" key="3">
    <source>
        <dbReference type="EMBL" id="CAF1497325.1"/>
    </source>
</evidence>
<gene>
    <name evidence="3" type="ORF">EDS130_LOCUS42406</name>
</gene>
<dbReference type="CDD" id="cd05930">
    <property type="entry name" value="A_NRPS"/>
    <property type="match status" value="1"/>
</dbReference>
<feature type="domain" description="Carrier" evidence="2">
    <location>
        <begin position="561"/>
        <end position="636"/>
    </location>
</feature>
<dbReference type="InterPro" id="IPR045851">
    <property type="entry name" value="AMP-bd_C_sf"/>
</dbReference>
<dbReference type="PROSITE" id="PS00455">
    <property type="entry name" value="AMP_BINDING"/>
    <property type="match status" value="1"/>
</dbReference>
<dbReference type="Gene3D" id="3.40.50.12780">
    <property type="entry name" value="N-terminal domain of ligase-like"/>
    <property type="match status" value="1"/>
</dbReference>
<keyword evidence="1" id="KW-1133">Transmembrane helix</keyword>
<protein>
    <recommendedName>
        <fullName evidence="2">Carrier domain-containing protein</fullName>
    </recommendedName>
</protein>
<dbReference type="InterPro" id="IPR025110">
    <property type="entry name" value="AMP-bd_C"/>
</dbReference>
<evidence type="ECO:0000313" key="4">
    <source>
        <dbReference type="Proteomes" id="UP000663852"/>
    </source>
</evidence>
<dbReference type="InterPro" id="IPR036736">
    <property type="entry name" value="ACP-like_sf"/>
</dbReference>
<evidence type="ECO:0000259" key="2">
    <source>
        <dbReference type="PROSITE" id="PS50075"/>
    </source>
</evidence>
<feature type="transmembrane region" description="Helical" evidence="1">
    <location>
        <begin position="690"/>
        <end position="711"/>
    </location>
</feature>
<dbReference type="InterPro" id="IPR042099">
    <property type="entry name" value="ANL_N_sf"/>
</dbReference>
<dbReference type="PANTHER" id="PTHR45527:SF1">
    <property type="entry name" value="FATTY ACID SYNTHASE"/>
    <property type="match status" value="1"/>
</dbReference>
<feature type="transmembrane region" description="Helical" evidence="1">
    <location>
        <begin position="662"/>
        <end position="684"/>
    </location>
</feature>
<evidence type="ECO:0000256" key="1">
    <source>
        <dbReference type="SAM" id="Phobius"/>
    </source>
</evidence>
<dbReference type="PROSITE" id="PS50075">
    <property type="entry name" value="CARRIER"/>
    <property type="match status" value="1"/>
</dbReference>
<dbReference type="InterPro" id="IPR009081">
    <property type="entry name" value="PP-bd_ACP"/>
</dbReference>
<dbReference type="Gene3D" id="1.10.1200.10">
    <property type="entry name" value="ACP-like"/>
    <property type="match status" value="1"/>
</dbReference>
<dbReference type="GO" id="GO:0043041">
    <property type="term" value="P:amino acid activation for nonribosomal peptide biosynthetic process"/>
    <property type="evidence" value="ECO:0007669"/>
    <property type="project" value="TreeGrafter"/>
</dbReference>
<keyword evidence="1" id="KW-0812">Transmembrane</keyword>
<feature type="transmembrane region" description="Helical" evidence="1">
    <location>
        <begin position="867"/>
        <end position="892"/>
    </location>
</feature>
<dbReference type="OrthoDB" id="416786at2759"/>
<dbReference type="InterPro" id="IPR011004">
    <property type="entry name" value="Trimer_LpxA-like_sf"/>
</dbReference>
<feature type="transmembrane region" description="Helical" evidence="1">
    <location>
        <begin position="1108"/>
        <end position="1129"/>
    </location>
</feature>
<reference evidence="3" key="1">
    <citation type="submission" date="2021-02" db="EMBL/GenBank/DDBJ databases">
        <authorList>
            <person name="Nowell W R."/>
        </authorList>
    </citation>
    <scope>NUCLEOTIDE SEQUENCE</scope>
</reference>
<name>A0A815SZ79_ADIRI</name>
<dbReference type="InterPro" id="IPR020845">
    <property type="entry name" value="AMP-binding_CS"/>
</dbReference>
<feature type="transmembrane region" description="Helical" evidence="1">
    <location>
        <begin position="1135"/>
        <end position="1155"/>
    </location>
</feature>
<dbReference type="GO" id="GO:0005737">
    <property type="term" value="C:cytoplasm"/>
    <property type="evidence" value="ECO:0007669"/>
    <property type="project" value="TreeGrafter"/>
</dbReference>
<sequence>MAQQFHSMLEHIFGQSGNDQLSEPIYGLSLTLPDEKLLMKSMNNTQTLFPRLNCIHHEFVHQMIKYPQKLAIELDDQSLTYSEFYYYVQMLSLNLLNKHEVKSGEIICQCVERSLSMVIGIMSIEMIGAVYCPLSPRDPQHRLHALLQQTHSRLVLVHSLTKTNFNGSILLFDIDLILTNSNITEEMSFHQLSSVEVTPDSIAYIIFTSGSTGIPKAVQVRHRNFAECMNSLIYINTFTKNDIMIQMARCSFDIHVQETLGSLMIGATLIILHPGGTVDFDYLSEVLDKKEITYMHTVPSLLYSFFSFLQNCNNLYTLRHLRSLCSIGEPFSIQLNSLIASIDIPKCSVWNLYGPAETTIASTFHLVNTMADQRSVPIGLSLPNYECMIIDELSQPISVDQDGELLIGGVGVFAGYSGRDDLTARATVVIDDNRFYQTGDLVRMDKNGLLHYKGRKDHQIKLHGQRIELGEIERCLLQSSVSACVVVKLNDDHLVAYVQSSNVDEKQLREHCQSHLPPHMIPSKFIVLEKLPLNSNGKIDRKLLPAPNFATAVEIDHIDVSPLTSLEEQLLSIFARSFHHECRNPNMSFAALGGTSLDVIRAVALIRQELYSGFEFQCLVSNPSVRELARILQPLVVAPEETTLVSMSPSLADNHNRPCPSLFIEAIGILVLMYQWFYPIWWAFQSSHCLVVFIVPIIHLLLYIVFQRLLFGLGEQLYQKDTLYSWRYYRWWFLERLWSINNAYWLQHLVGTPFYNLYLRWCGARISRHAHIYTTRIDTPWLLEVGDFTVINSETMLSSMSYQDQTYELHSIVVGSHCSIDTRCMLYNGVNVSDHVHIKAMSAVTGYVAAVNDYKSPKSNSLSYGHIIYQLICLACLILIHSCLLRVTYYVYQYCLTFYFPLSVSLAVGYLFWMITSLLVTIVLLKFVVGHVLRRKCSLNSYYYLHKIWLRQLIITSFHQAFQLLPTYERLFLLLLRWLGGQADDDVKVAEVVPILRFPSNLLRIERSVTIFSRVMLAPFEMIDEVDCYFDYISLGPNSNLGNGCTLMPATQLPSNTMIGNLTRVIRETNNSSGDGVWLGIPAQRMPFILPEKVSPVNDLTFHDFTPIYSFVQICLNFLISHCLLITLYVSMPLFFTIIVHLILYCLFYRVLFIRGWFSGATASSRVVLFIQTTFSIIMSRFSIFITPFLSRSQYLVFLFRLLGARIGYDVVLPDIDCLSEPHLTTIGNYVRLASDAHIQCHTFEQRLLKLAPVTVHDSSVLESFSIVLPGSILHGQNHLLPFTLVMKNDQIPFNTTWSGIPAQKRC</sequence>
<dbReference type="Gene3D" id="3.30.300.30">
    <property type="match status" value="1"/>
</dbReference>
<comment type="caution">
    <text evidence="3">The sequence shown here is derived from an EMBL/GenBank/DDBJ whole genome shotgun (WGS) entry which is preliminary data.</text>
</comment>
<dbReference type="InterPro" id="IPR000873">
    <property type="entry name" value="AMP-dep_synth/lig_dom"/>
</dbReference>
<proteinExistence type="predicted"/>
<dbReference type="Proteomes" id="UP000663852">
    <property type="component" value="Unassembled WGS sequence"/>
</dbReference>
<feature type="transmembrane region" description="Helical" evidence="1">
    <location>
        <begin position="898"/>
        <end position="925"/>
    </location>
</feature>
<keyword evidence="1" id="KW-0472">Membrane</keyword>
<feature type="transmembrane region" description="Helical" evidence="1">
    <location>
        <begin position="1167"/>
        <end position="1190"/>
    </location>
</feature>
<organism evidence="3 4">
    <name type="scientific">Adineta ricciae</name>
    <name type="common">Rotifer</name>
    <dbReference type="NCBI Taxonomy" id="249248"/>
    <lineage>
        <taxon>Eukaryota</taxon>
        <taxon>Metazoa</taxon>
        <taxon>Spiralia</taxon>
        <taxon>Gnathifera</taxon>
        <taxon>Rotifera</taxon>
        <taxon>Eurotatoria</taxon>
        <taxon>Bdelloidea</taxon>
        <taxon>Adinetida</taxon>
        <taxon>Adinetidae</taxon>
        <taxon>Adineta</taxon>
    </lineage>
</organism>
<dbReference type="Pfam" id="PF00501">
    <property type="entry name" value="AMP-binding"/>
    <property type="match status" value="1"/>
</dbReference>
<dbReference type="Pfam" id="PF13193">
    <property type="entry name" value="AMP-binding_C"/>
    <property type="match status" value="1"/>
</dbReference>
<dbReference type="SUPFAM" id="SSF47336">
    <property type="entry name" value="ACP-like"/>
    <property type="match status" value="1"/>
</dbReference>
<dbReference type="GO" id="GO:0044550">
    <property type="term" value="P:secondary metabolite biosynthetic process"/>
    <property type="evidence" value="ECO:0007669"/>
    <property type="project" value="TreeGrafter"/>
</dbReference>
<dbReference type="EMBL" id="CAJNOJ010000615">
    <property type="protein sequence ID" value="CAF1497325.1"/>
    <property type="molecule type" value="Genomic_DNA"/>
</dbReference>
<dbReference type="Gene3D" id="2.160.10.10">
    <property type="entry name" value="Hexapeptide repeat proteins"/>
    <property type="match status" value="2"/>
</dbReference>
<dbReference type="PANTHER" id="PTHR45527">
    <property type="entry name" value="NONRIBOSOMAL PEPTIDE SYNTHETASE"/>
    <property type="match status" value="1"/>
</dbReference>